<evidence type="ECO:0000259" key="2">
    <source>
        <dbReference type="Pfam" id="PF03184"/>
    </source>
</evidence>
<dbReference type="Gene3D" id="3.30.420.10">
    <property type="entry name" value="Ribonuclease H-like superfamily/Ribonuclease H"/>
    <property type="match status" value="1"/>
</dbReference>
<dbReference type="InterPro" id="IPR035940">
    <property type="entry name" value="CAP_sf"/>
</dbReference>
<dbReference type="Gene3D" id="3.40.33.10">
    <property type="entry name" value="CAP"/>
    <property type="match status" value="1"/>
</dbReference>
<feature type="region of interest" description="Disordered" evidence="1">
    <location>
        <begin position="354"/>
        <end position="396"/>
    </location>
</feature>
<proteinExistence type="predicted"/>
<dbReference type="GO" id="GO:0003677">
    <property type="term" value="F:DNA binding"/>
    <property type="evidence" value="ECO:0007669"/>
    <property type="project" value="TreeGrafter"/>
</dbReference>
<gene>
    <name evidence="3" type="ORF">OVA965_LOCUS33115</name>
    <name evidence="4" type="ORF">TMI583_LOCUS33994</name>
</gene>
<dbReference type="Proteomes" id="UP000682733">
    <property type="component" value="Unassembled WGS sequence"/>
</dbReference>
<evidence type="ECO:0000313" key="4">
    <source>
        <dbReference type="EMBL" id="CAF4209769.1"/>
    </source>
</evidence>
<dbReference type="InterPro" id="IPR036397">
    <property type="entry name" value="RNaseH_sf"/>
</dbReference>
<dbReference type="EMBL" id="CAJOBA010048185">
    <property type="protein sequence ID" value="CAF4209769.1"/>
    <property type="molecule type" value="Genomic_DNA"/>
</dbReference>
<comment type="caution">
    <text evidence="4">The sequence shown here is derived from an EMBL/GenBank/DDBJ whole genome shotgun (WGS) entry which is preliminary data.</text>
</comment>
<feature type="non-terminal residue" evidence="4">
    <location>
        <position position="1"/>
    </location>
</feature>
<protein>
    <recommendedName>
        <fullName evidence="2">DDE-1 domain-containing protein</fullName>
    </recommendedName>
</protein>
<dbReference type="PANTHER" id="PTHR19303:SF74">
    <property type="entry name" value="POGO TRANSPOSABLE ELEMENT WITH KRAB DOMAIN"/>
    <property type="match status" value="1"/>
</dbReference>
<dbReference type="Proteomes" id="UP000677228">
    <property type="component" value="Unassembled WGS sequence"/>
</dbReference>
<dbReference type="PANTHER" id="PTHR19303">
    <property type="entry name" value="TRANSPOSON"/>
    <property type="match status" value="1"/>
</dbReference>
<dbReference type="AlphaFoldDB" id="A0A8S2S599"/>
<dbReference type="Pfam" id="PF03184">
    <property type="entry name" value="DDE_1"/>
    <property type="match status" value="1"/>
</dbReference>
<dbReference type="EMBL" id="CAJNOK010026453">
    <property type="protein sequence ID" value="CAF1403252.1"/>
    <property type="molecule type" value="Genomic_DNA"/>
</dbReference>
<reference evidence="4" key="1">
    <citation type="submission" date="2021-02" db="EMBL/GenBank/DDBJ databases">
        <authorList>
            <person name="Nowell W R."/>
        </authorList>
    </citation>
    <scope>NUCLEOTIDE SEQUENCE</scope>
</reference>
<organism evidence="4 5">
    <name type="scientific">Didymodactylos carnosus</name>
    <dbReference type="NCBI Taxonomy" id="1234261"/>
    <lineage>
        <taxon>Eukaryota</taxon>
        <taxon>Metazoa</taxon>
        <taxon>Spiralia</taxon>
        <taxon>Gnathifera</taxon>
        <taxon>Rotifera</taxon>
        <taxon>Eurotatoria</taxon>
        <taxon>Bdelloidea</taxon>
        <taxon>Philodinida</taxon>
        <taxon>Philodinidae</taxon>
        <taxon>Didymodactylos</taxon>
    </lineage>
</organism>
<evidence type="ECO:0000256" key="1">
    <source>
        <dbReference type="SAM" id="MobiDB-lite"/>
    </source>
</evidence>
<dbReference type="SUPFAM" id="SSF55797">
    <property type="entry name" value="PR-1-like"/>
    <property type="match status" value="1"/>
</dbReference>
<evidence type="ECO:0000313" key="3">
    <source>
        <dbReference type="EMBL" id="CAF1403252.1"/>
    </source>
</evidence>
<dbReference type="GO" id="GO:0005634">
    <property type="term" value="C:nucleus"/>
    <property type="evidence" value="ECO:0007669"/>
    <property type="project" value="TreeGrafter"/>
</dbReference>
<name>A0A8S2S599_9BILA</name>
<feature type="domain" description="DDE-1" evidence="2">
    <location>
        <begin position="87"/>
        <end position="251"/>
    </location>
</feature>
<evidence type="ECO:0000313" key="5">
    <source>
        <dbReference type="Proteomes" id="UP000682733"/>
    </source>
</evidence>
<dbReference type="InterPro" id="IPR004875">
    <property type="entry name" value="DDE_SF_endonuclease_dom"/>
</dbReference>
<accession>A0A8S2S599</accession>
<dbReference type="InterPro" id="IPR050863">
    <property type="entry name" value="CenT-Element_Derived"/>
</dbReference>
<sequence>NLILKKSCPLEKVRASLTSAQIDHWFELLERVLNNPSYALSNHPNQIYNCDETGFADGCQQKKVLVHRGTSNPYKVQGGTGGKSFTSVLICASATGTILPPYIIYKAKRLFGEWCINGPPGSGYATTPNGWMNKNAFFMWFKDIFLTSVKDVNRPILLFLDGHKSHFMVKTIQLAIENQIMIVCLPPHSSHILQPLDVVFFAPVKIKWKNILSEYYKSTHNKNISKAIFPVLLNKLWQSEAMKKSNVIKGFMKAGIYPLDKDNINYSRLLKNSNSVQYLSSSASKPIVTTAPISITTIQEENEIEDTTGITNMPLNNFDPRPLSSSTISYAPSATSFPLQLIIPTETARFSVKNTQARSKKNRFCPPSKLVSNLDDLVDSDSENKSPPSSQTDRSLKAITDTIFHVLTPKIDMSLTTTTKRTILKRSSGEIVTEDNVLKQLQAREKQEEAKQAKASRPKAPKKFKRMVTTEADVQSSCLESHNSYRSHQGVPLLKTNPVLVDFAKNVANELARQDNRCHPTYTQ</sequence>